<dbReference type="GO" id="GO:0006508">
    <property type="term" value="P:proteolysis"/>
    <property type="evidence" value="ECO:0007669"/>
    <property type="project" value="UniProtKB-KW"/>
</dbReference>
<accession>A0A0K8RB86</accession>
<dbReference type="AlphaFoldDB" id="A0A0K8RB86"/>
<dbReference type="GO" id="GO:0008237">
    <property type="term" value="F:metallopeptidase activity"/>
    <property type="evidence" value="ECO:0007669"/>
    <property type="project" value="UniProtKB-KW"/>
</dbReference>
<keyword evidence="1" id="KW-0645">Protease</keyword>
<keyword evidence="1" id="KW-0482">Metalloprotease</keyword>
<sequence length="159" mass="18386">MYAATFMDGPFTLSLFQEWVEENEKFNESDIVILLTSCLLYDYIWFFSESRIDGGVSNHAGLTRQPGLFQEQMNCRSTILSERSSAGLSFLYFLTIHIAQLVIQSRYLPRSARLHAVRMRQSTEDPAVQYPMARIAPAKMEKRCAYLQYALRYKSTCVK</sequence>
<dbReference type="EMBL" id="GADI01006069">
    <property type="protein sequence ID" value="JAA67739.1"/>
    <property type="molecule type" value="mRNA"/>
</dbReference>
<organism evidence="1">
    <name type="scientific">Ixodes ricinus</name>
    <name type="common">Common tick</name>
    <name type="synonym">Acarus ricinus</name>
    <dbReference type="NCBI Taxonomy" id="34613"/>
    <lineage>
        <taxon>Eukaryota</taxon>
        <taxon>Metazoa</taxon>
        <taxon>Ecdysozoa</taxon>
        <taxon>Arthropoda</taxon>
        <taxon>Chelicerata</taxon>
        <taxon>Arachnida</taxon>
        <taxon>Acari</taxon>
        <taxon>Parasitiformes</taxon>
        <taxon>Ixodida</taxon>
        <taxon>Ixodoidea</taxon>
        <taxon>Ixodidae</taxon>
        <taxon>Ixodinae</taxon>
        <taxon>Ixodes</taxon>
    </lineage>
</organism>
<proteinExistence type="evidence at transcript level"/>
<protein>
    <submittedName>
        <fullName evidence="1">Putative metalloprotease</fullName>
    </submittedName>
</protein>
<reference evidence="1" key="1">
    <citation type="submission" date="2012-12" db="EMBL/GenBank/DDBJ databases">
        <title>Identification and characterization of a phenylalanine ammonia-lyase gene family in Isatis indigotica Fort.</title>
        <authorList>
            <person name="Liu Q."/>
            <person name="Chen J."/>
            <person name="Zhou X."/>
            <person name="Di P."/>
            <person name="Xiao Y."/>
            <person name="Xuan H."/>
            <person name="Zhang L."/>
            <person name="Chen W."/>
        </authorList>
    </citation>
    <scope>NUCLEOTIDE SEQUENCE</scope>
    <source>
        <tissue evidence="1">Salivary gland</tissue>
    </source>
</reference>
<keyword evidence="1" id="KW-0378">Hydrolase</keyword>
<name>A0A0K8RB86_IXORI</name>
<evidence type="ECO:0000313" key="1">
    <source>
        <dbReference type="EMBL" id="JAA67739.1"/>
    </source>
</evidence>